<sequence length="135" mass="15320">MLKNDYLMEMIGAMCRAVSEIIFKRSKKEYAECHSLANDQYQSLLGMSLDMILSLPSETVFDLLGNFGEVEPKKVLTLVDLLKEDSEVFRAEANDATADAIREKCEDLLNLLDRYDLDDEALAELDKRMADFGID</sequence>
<evidence type="ECO:0000313" key="2">
    <source>
        <dbReference type="Proteomes" id="UP000218387"/>
    </source>
</evidence>
<evidence type="ECO:0000313" key="1">
    <source>
        <dbReference type="EMBL" id="QCT71055.1"/>
    </source>
</evidence>
<name>A0A4P9C8R5_EUBML</name>
<proteinExistence type="predicted"/>
<gene>
    <name evidence="1" type="ORF">CPZ25_006855</name>
</gene>
<reference evidence="1 2" key="1">
    <citation type="submission" date="2018-05" db="EMBL/GenBank/DDBJ databases">
        <title>Genome comparison of Eubacterium sp.</title>
        <authorList>
            <person name="Feng Y."/>
            <person name="Sanchez-Andrea I."/>
            <person name="Stams A.J.M."/>
            <person name="De Vos W.M."/>
        </authorList>
    </citation>
    <scope>NUCLEOTIDE SEQUENCE [LARGE SCALE GENOMIC DNA]</scope>
    <source>
        <strain evidence="1 2">YI</strain>
    </source>
</reference>
<keyword evidence="2" id="KW-1185">Reference proteome</keyword>
<dbReference type="RefSeq" id="WP_058693916.1">
    <property type="nucleotide sequence ID" value="NZ_CP029487.1"/>
</dbReference>
<dbReference type="KEGG" id="emt:CPZ25_006855"/>
<accession>A0A4P9C8R5</accession>
<dbReference type="EMBL" id="CP029487">
    <property type="protein sequence ID" value="QCT71055.1"/>
    <property type="molecule type" value="Genomic_DNA"/>
</dbReference>
<protein>
    <submittedName>
        <fullName evidence="1">Uncharacterized protein</fullName>
    </submittedName>
</protein>
<organism evidence="1 2">
    <name type="scientific">Eubacterium maltosivorans</name>
    <dbReference type="NCBI Taxonomy" id="2041044"/>
    <lineage>
        <taxon>Bacteria</taxon>
        <taxon>Bacillati</taxon>
        <taxon>Bacillota</taxon>
        <taxon>Clostridia</taxon>
        <taxon>Eubacteriales</taxon>
        <taxon>Eubacteriaceae</taxon>
        <taxon>Eubacterium</taxon>
    </lineage>
</organism>
<dbReference type="AlphaFoldDB" id="A0A4P9C8R5"/>
<dbReference type="Proteomes" id="UP000218387">
    <property type="component" value="Chromosome"/>
</dbReference>